<keyword evidence="1" id="KW-0812">Transmembrane</keyword>
<evidence type="ECO:0000313" key="3">
    <source>
        <dbReference type="Proteomes" id="UP000054630"/>
    </source>
</evidence>
<protein>
    <submittedName>
        <fullName evidence="2">Uncharacterized protein</fullName>
    </submittedName>
</protein>
<dbReference type="AlphaFoldDB" id="A0A0V0S574"/>
<name>A0A0V0S574_9BILA</name>
<comment type="caution">
    <text evidence="2">The sequence shown here is derived from an EMBL/GenBank/DDBJ whole genome shotgun (WGS) entry which is preliminary data.</text>
</comment>
<evidence type="ECO:0000313" key="2">
    <source>
        <dbReference type="EMBL" id="KRX21926.1"/>
    </source>
</evidence>
<sequence>MAFSTSIIDRFIISKLKDHSIRMIIVLTGRLLVAMQNYLYIYDHCLQIITTDNYGKHYGVEN</sequence>
<reference evidence="2 3" key="1">
    <citation type="submission" date="2015-01" db="EMBL/GenBank/DDBJ databases">
        <title>Evolution of Trichinella species and genotypes.</title>
        <authorList>
            <person name="Korhonen P.K."/>
            <person name="Edoardo P."/>
            <person name="Giuseppe L.R."/>
            <person name="Gasser R.B."/>
        </authorList>
    </citation>
    <scope>NUCLEOTIDE SEQUENCE [LARGE SCALE GENOMIC DNA]</scope>
    <source>
        <strain evidence="2">ISS37</strain>
    </source>
</reference>
<keyword evidence="1" id="KW-0472">Membrane</keyword>
<evidence type="ECO:0000256" key="1">
    <source>
        <dbReference type="SAM" id="Phobius"/>
    </source>
</evidence>
<proteinExistence type="predicted"/>
<gene>
    <name evidence="2" type="ORF">T07_235</name>
</gene>
<dbReference type="Proteomes" id="UP000054630">
    <property type="component" value="Unassembled WGS sequence"/>
</dbReference>
<keyword evidence="3" id="KW-1185">Reference proteome</keyword>
<keyword evidence="1" id="KW-1133">Transmembrane helix</keyword>
<accession>A0A0V0S574</accession>
<feature type="transmembrane region" description="Helical" evidence="1">
    <location>
        <begin position="21"/>
        <end position="41"/>
    </location>
</feature>
<dbReference type="EMBL" id="JYDL01000035">
    <property type="protein sequence ID" value="KRX21926.1"/>
    <property type="molecule type" value="Genomic_DNA"/>
</dbReference>
<organism evidence="2 3">
    <name type="scientific">Trichinella nelsoni</name>
    <dbReference type="NCBI Taxonomy" id="6336"/>
    <lineage>
        <taxon>Eukaryota</taxon>
        <taxon>Metazoa</taxon>
        <taxon>Ecdysozoa</taxon>
        <taxon>Nematoda</taxon>
        <taxon>Enoplea</taxon>
        <taxon>Dorylaimia</taxon>
        <taxon>Trichinellida</taxon>
        <taxon>Trichinellidae</taxon>
        <taxon>Trichinella</taxon>
    </lineage>
</organism>